<dbReference type="GO" id="GO:0005886">
    <property type="term" value="C:plasma membrane"/>
    <property type="evidence" value="ECO:0007669"/>
    <property type="project" value="UniProtKB-SubCell"/>
</dbReference>
<feature type="transmembrane region" description="Helical" evidence="9">
    <location>
        <begin position="143"/>
        <end position="161"/>
    </location>
</feature>
<keyword evidence="6 9" id="KW-0472">Membrane</keyword>
<keyword evidence="5 9" id="KW-1133">Transmembrane helix</keyword>
<evidence type="ECO:0000259" key="10">
    <source>
        <dbReference type="PROSITE" id="PS50850"/>
    </source>
</evidence>
<comment type="caution">
    <text evidence="11">The sequence shown here is derived from an EMBL/GenBank/DDBJ whole genome shotgun (WGS) entry which is preliminary data.</text>
</comment>
<dbReference type="PROSITE" id="PS50850">
    <property type="entry name" value="MFS"/>
    <property type="match status" value="1"/>
</dbReference>
<keyword evidence="3" id="KW-1003">Cell membrane</keyword>
<dbReference type="PANTHER" id="PTHR23513:SF9">
    <property type="entry name" value="ENTEROBACTIN EXPORTER ENTS"/>
    <property type="match status" value="1"/>
</dbReference>
<reference evidence="11 12" key="1">
    <citation type="submission" date="2018-06" db="EMBL/GenBank/DDBJ databases">
        <authorList>
            <consortium name="Pathogen Informatics"/>
            <person name="Doyle S."/>
        </authorList>
    </citation>
    <scope>NUCLEOTIDE SEQUENCE [LARGE SCALE GENOMIC DNA]</scope>
    <source>
        <strain evidence="11 12">NCTC9149</strain>
    </source>
</reference>
<dbReference type="PANTHER" id="PTHR23513">
    <property type="entry name" value="INTEGRAL MEMBRANE EFFLUX PROTEIN-RELATED"/>
    <property type="match status" value="1"/>
</dbReference>
<dbReference type="Gene3D" id="1.20.1250.20">
    <property type="entry name" value="MFS general substrate transporter like domains"/>
    <property type="match status" value="1"/>
</dbReference>
<comment type="subcellular location">
    <subcellularLocation>
        <location evidence="1">Cell membrane</location>
        <topology evidence="1">Multi-pass membrane protein</topology>
    </subcellularLocation>
</comment>
<protein>
    <recommendedName>
        <fullName evidence="8">Multidrug efflux pump Tap</fullName>
    </recommendedName>
</protein>
<feature type="transmembrane region" description="Helical" evidence="9">
    <location>
        <begin position="76"/>
        <end position="99"/>
    </location>
</feature>
<organism evidence="11 12">
    <name type="scientific">Klebsiella grimontii</name>
    <dbReference type="NCBI Taxonomy" id="2058152"/>
    <lineage>
        <taxon>Bacteria</taxon>
        <taxon>Pseudomonadati</taxon>
        <taxon>Pseudomonadota</taxon>
        <taxon>Gammaproteobacteria</taxon>
        <taxon>Enterobacterales</taxon>
        <taxon>Enterobacteriaceae</taxon>
        <taxon>Klebsiella/Raoultella group</taxon>
        <taxon>Klebsiella</taxon>
    </lineage>
</organism>
<gene>
    <name evidence="11" type="primary">entS_1</name>
    <name evidence="11" type="ORF">NCTC9149_05074</name>
</gene>
<evidence type="ECO:0000256" key="1">
    <source>
        <dbReference type="ARBA" id="ARBA00004651"/>
    </source>
</evidence>
<evidence type="ECO:0000256" key="6">
    <source>
        <dbReference type="ARBA" id="ARBA00023136"/>
    </source>
</evidence>
<sequence length="176" mass="18099">MASAVRVLYPALAGSWQMSASQIGLLYAAIPLGAAFGALTSGQLAQTAKPGVLMLATTVGSFVAIALFSLMPVWELGALCLALFGWLSAISSLLQYTLIQTQTPENMLGRINGLWTAQNVTGDAIGAALLGGLGAILTPVASASASGWALVIVGAVLVGLLRELRRFQRPEAVSES</sequence>
<evidence type="ECO:0000313" key="12">
    <source>
        <dbReference type="Proteomes" id="UP000254571"/>
    </source>
</evidence>
<feature type="transmembrane region" description="Helical" evidence="9">
    <location>
        <begin position="20"/>
        <end position="39"/>
    </location>
</feature>
<dbReference type="EMBL" id="UGMX01000002">
    <property type="protein sequence ID" value="STW08608.1"/>
    <property type="molecule type" value="Genomic_DNA"/>
</dbReference>
<name>A0A7H4P843_9ENTR</name>
<proteinExistence type="inferred from homology"/>
<evidence type="ECO:0000256" key="3">
    <source>
        <dbReference type="ARBA" id="ARBA00022475"/>
    </source>
</evidence>
<keyword evidence="2" id="KW-0813">Transport</keyword>
<evidence type="ECO:0000256" key="5">
    <source>
        <dbReference type="ARBA" id="ARBA00022989"/>
    </source>
</evidence>
<dbReference type="InterPro" id="IPR020846">
    <property type="entry name" value="MFS_dom"/>
</dbReference>
<feature type="domain" description="Major facilitator superfamily (MFS) profile" evidence="10">
    <location>
        <begin position="1"/>
        <end position="176"/>
    </location>
</feature>
<dbReference type="SUPFAM" id="SSF103473">
    <property type="entry name" value="MFS general substrate transporter"/>
    <property type="match status" value="1"/>
</dbReference>
<keyword evidence="4 9" id="KW-0812">Transmembrane</keyword>
<accession>A0A7H4P843</accession>
<dbReference type="AlphaFoldDB" id="A0A7H4P843"/>
<evidence type="ECO:0000256" key="8">
    <source>
        <dbReference type="ARBA" id="ARBA00040914"/>
    </source>
</evidence>
<evidence type="ECO:0000313" key="11">
    <source>
        <dbReference type="EMBL" id="STW08608.1"/>
    </source>
</evidence>
<comment type="similarity">
    <text evidence="7">Belongs to the major facilitator superfamily. Drug:H(+) antiporter-3 (DHA3) (TC 2.A.1.21) family.</text>
</comment>
<feature type="transmembrane region" description="Helical" evidence="9">
    <location>
        <begin position="51"/>
        <end position="70"/>
    </location>
</feature>
<dbReference type="Proteomes" id="UP000254571">
    <property type="component" value="Unassembled WGS sequence"/>
</dbReference>
<dbReference type="Pfam" id="PF07690">
    <property type="entry name" value="MFS_1"/>
    <property type="match status" value="1"/>
</dbReference>
<evidence type="ECO:0000256" key="4">
    <source>
        <dbReference type="ARBA" id="ARBA00022692"/>
    </source>
</evidence>
<evidence type="ECO:0000256" key="9">
    <source>
        <dbReference type="SAM" id="Phobius"/>
    </source>
</evidence>
<evidence type="ECO:0000256" key="7">
    <source>
        <dbReference type="ARBA" id="ARBA00038075"/>
    </source>
</evidence>
<dbReference type="InterPro" id="IPR011701">
    <property type="entry name" value="MFS"/>
</dbReference>
<evidence type="ECO:0000256" key="2">
    <source>
        <dbReference type="ARBA" id="ARBA00022448"/>
    </source>
</evidence>
<dbReference type="GO" id="GO:0022857">
    <property type="term" value="F:transmembrane transporter activity"/>
    <property type="evidence" value="ECO:0007669"/>
    <property type="project" value="InterPro"/>
</dbReference>
<dbReference type="InterPro" id="IPR036259">
    <property type="entry name" value="MFS_trans_sf"/>
</dbReference>